<name>A0AAV2PI40_MEGNR</name>
<feature type="compositionally biased region" description="Polar residues" evidence="2">
    <location>
        <begin position="199"/>
        <end position="215"/>
    </location>
</feature>
<gene>
    <name evidence="4" type="ORF">MNOR_LOCUS831</name>
</gene>
<evidence type="ECO:0000256" key="2">
    <source>
        <dbReference type="SAM" id="MobiDB-lite"/>
    </source>
</evidence>
<dbReference type="InterPro" id="IPR028197">
    <property type="entry name" value="Syntaphilin/Syntabulin"/>
</dbReference>
<sequence>MAMEDTVEDLLMYKGLGCELASGGCSPTITEMTAAEAAALALEERPSSSMSTASRASGSTRIPRLNRRSSAGPKDQPGPVKDCRTNGSAAADGIFKSQSFVSSRGMKTASSPQSPSSPSNNSLQLPQTPNSARRLKEHMSPGSLTPDPQRRLSFTNHRRPSERKHNSYAGLGSPPWSTGGHSSGRHSFHSTLRRPNFLPLSQSTSNLYSGHSSMPVTPVSHPESPSRGTPESQDLDDVETASVGSCDSVSSAVSCDAGMARHHHHGHGKEKSQDRRYMLHCRHNHEPDPDSYLTPTQRAARKIRELKSQLAEARREVHVRDAEISRLTRELVELRLCKARSTQDDDKRKVEMPRENGDVSVDGTTPSVPSATPPHKLSATPSEGSEPELSRLMDNINSGLGEAAATSGTSPATASLPETTSDSVDLARSLADSGHYDDLTSPCLSSRDPFEAHRGFGAGSHRTDDEEEDRVRDTWAAIEETETRLRLEFDRREEELKRNHMNEYHELKEKHNDKVESLLSKLSDANLKYFELRPQYDHSQEKIRELEREVGRVKEELAEAERRHQKMYLQMFIKGQQAARMQQDDEHSIDSISMSESAVSVCELMKKLSHTEDELEKLKGCAPPLSPFPTSFEGPFKNSASNAALLDANQAISLYFQGRSQALNRREASSKNNNNLTTKNNNNNRELDPEVTLQFLKSAIYYFLTDKDNSRGHLRAIESILGYTDSEKCSIDKVVKI</sequence>
<keyword evidence="5" id="KW-1185">Reference proteome</keyword>
<feature type="compositionally biased region" description="Basic and acidic residues" evidence="2">
    <location>
        <begin position="341"/>
        <end position="357"/>
    </location>
</feature>
<dbReference type="AlphaFoldDB" id="A0AAV2PI40"/>
<feature type="coiled-coil region" evidence="1">
    <location>
        <begin position="501"/>
        <end position="570"/>
    </location>
</feature>
<feature type="compositionally biased region" description="Low complexity" evidence="2">
    <location>
        <begin position="403"/>
        <end position="415"/>
    </location>
</feature>
<feature type="region of interest" description="Disordered" evidence="2">
    <location>
        <begin position="40"/>
        <end position="243"/>
    </location>
</feature>
<comment type="caution">
    <text evidence="4">The sequence shown here is derived from an EMBL/GenBank/DDBJ whole genome shotgun (WGS) entry which is preliminary data.</text>
</comment>
<evidence type="ECO:0000259" key="3">
    <source>
        <dbReference type="PROSITE" id="PS50913"/>
    </source>
</evidence>
<keyword evidence="1" id="KW-0175">Coiled coil</keyword>
<dbReference type="PROSITE" id="PS50913">
    <property type="entry name" value="GRIP"/>
    <property type="match status" value="1"/>
</dbReference>
<accession>A0AAV2PI40</accession>
<feature type="non-terminal residue" evidence="4">
    <location>
        <position position="737"/>
    </location>
</feature>
<reference evidence="4 5" key="1">
    <citation type="submission" date="2024-05" db="EMBL/GenBank/DDBJ databases">
        <authorList>
            <person name="Wallberg A."/>
        </authorList>
    </citation>
    <scope>NUCLEOTIDE SEQUENCE [LARGE SCALE GENOMIC DNA]</scope>
</reference>
<evidence type="ECO:0000313" key="4">
    <source>
        <dbReference type="EMBL" id="CAL4059788.1"/>
    </source>
</evidence>
<feature type="compositionally biased region" description="Low complexity" evidence="2">
    <location>
        <begin position="110"/>
        <end position="127"/>
    </location>
</feature>
<dbReference type="InterPro" id="IPR000237">
    <property type="entry name" value="GRIP_dom"/>
</dbReference>
<feature type="region of interest" description="Disordered" evidence="2">
    <location>
        <begin position="664"/>
        <end position="685"/>
    </location>
</feature>
<feature type="compositionally biased region" description="Low complexity" evidence="2">
    <location>
        <begin position="40"/>
        <end position="61"/>
    </location>
</feature>
<protein>
    <recommendedName>
        <fullName evidence="3">GRIP domain-containing protein</fullName>
    </recommendedName>
</protein>
<feature type="compositionally biased region" description="Basic residues" evidence="2">
    <location>
        <begin position="183"/>
        <end position="192"/>
    </location>
</feature>
<dbReference type="EMBL" id="CAXKWB010000197">
    <property type="protein sequence ID" value="CAL4059788.1"/>
    <property type="molecule type" value="Genomic_DNA"/>
</dbReference>
<feature type="region of interest" description="Disordered" evidence="2">
    <location>
        <begin position="341"/>
        <end position="424"/>
    </location>
</feature>
<organism evidence="4 5">
    <name type="scientific">Meganyctiphanes norvegica</name>
    <name type="common">Northern krill</name>
    <name type="synonym">Thysanopoda norvegica</name>
    <dbReference type="NCBI Taxonomy" id="48144"/>
    <lineage>
        <taxon>Eukaryota</taxon>
        <taxon>Metazoa</taxon>
        <taxon>Ecdysozoa</taxon>
        <taxon>Arthropoda</taxon>
        <taxon>Crustacea</taxon>
        <taxon>Multicrustacea</taxon>
        <taxon>Malacostraca</taxon>
        <taxon>Eumalacostraca</taxon>
        <taxon>Eucarida</taxon>
        <taxon>Euphausiacea</taxon>
        <taxon>Euphausiidae</taxon>
        <taxon>Meganyctiphanes</taxon>
    </lineage>
</organism>
<proteinExistence type="predicted"/>
<dbReference type="Proteomes" id="UP001497623">
    <property type="component" value="Unassembled WGS sequence"/>
</dbReference>
<dbReference type="Pfam" id="PF15290">
    <property type="entry name" value="Syntaphilin"/>
    <property type="match status" value="1"/>
</dbReference>
<feature type="compositionally biased region" description="Low complexity" evidence="2">
    <location>
        <begin position="671"/>
        <end position="684"/>
    </location>
</feature>
<evidence type="ECO:0000256" key="1">
    <source>
        <dbReference type="SAM" id="Coils"/>
    </source>
</evidence>
<feature type="domain" description="GRIP" evidence="3">
    <location>
        <begin position="686"/>
        <end position="734"/>
    </location>
</feature>
<evidence type="ECO:0000313" key="5">
    <source>
        <dbReference type="Proteomes" id="UP001497623"/>
    </source>
</evidence>
<feature type="coiled-coil region" evidence="1">
    <location>
        <begin position="296"/>
        <end position="330"/>
    </location>
</feature>